<name>A0ACC1NCC2_9APHY</name>
<keyword evidence="2" id="KW-1185">Reference proteome</keyword>
<evidence type="ECO:0000313" key="2">
    <source>
        <dbReference type="Proteomes" id="UP001144978"/>
    </source>
</evidence>
<reference evidence="1" key="1">
    <citation type="submission" date="2022-08" db="EMBL/GenBank/DDBJ databases">
        <title>Genome Sequence of Pycnoporus sanguineus.</title>
        <authorList>
            <person name="Buettner E."/>
        </authorList>
    </citation>
    <scope>NUCLEOTIDE SEQUENCE</scope>
    <source>
        <strain evidence="1">CG-C14</strain>
    </source>
</reference>
<dbReference type="EMBL" id="JANSHE010004530">
    <property type="protein sequence ID" value="KAJ2976709.1"/>
    <property type="molecule type" value="Genomic_DNA"/>
</dbReference>
<proteinExistence type="predicted"/>
<gene>
    <name evidence="1" type="ORF">NUW54_g11525</name>
</gene>
<accession>A0ACC1NCC2</accession>
<evidence type="ECO:0000313" key="1">
    <source>
        <dbReference type="EMBL" id="KAJ2976709.1"/>
    </source>
</evidence>
<comment type="caution">
    <text evidence="1">The sequence shown here is derived from an EMBL/GenBank/DDBJ whole genome shotgun (WGS) entry which is preliminary data.</text>
</comment>
<dbReference type="Proteomes" id="UP001144978">
    <property type="component" value="Unassembled WGS sequence"/>
</dbReference>
<organism evidence="1 2">
    <name type="scientific">Trametes sanguinea</name>
    <dbReference type="NCBI Taxonomy" id="158606"/>
    <lineage>
        <taxon>Eukaryota</taxon>
        <taxon>Fungi</taxon>
        <taxon>Dikarya</taxon>
        <taxon>Basidiomycota</taxon>
        <taxon>Agaricomycotina</taxon>
        <taxon>Agaricomycetes</taxon>
        <taxon>Polyporales</taxon>
        <taxon>Polyporaceae</taxon>
        <taxon>Trametes</taxon>
    </lineage>
</organism>
<protein>
    <submittedName>
        <fullName evidence="1">Uncharacterized protein</fullName>
    </submittedName>
</protein>
<sequence length="114" mass="12375">MISSTPFSSASPLASFPGGHTNPYDYPESCADAAAANAYAHTASMNDLPWSYPHTFPDFEQELSNNYLTFGHVYDPSMIDPGTYYASQDLSALFDGAAHLQRPARLESSARTGF</sequence>